<dbReference type="CDD" id="cd09515">
    <property type="entry name" value="SAM_SGMS1-like"/>
    <property type="match status" value="1"/>
</dbReference>
<reference evidence="11" key="1">
    <citation type="submission" date="2021-06" db="EMBL/GenBank/DDBJ databases">
        <title>Parelaphostrongylus tenuis whole genome reference sequence.</title>
        <authorList>
            <person name="Garwood T.J."/>
            <person name="Larsen P.A."/>
            <person name="Fountain-Jones N.M."/>
            <person name="Garbe J.R."/>
            <person name="Macchietto M.G."/>
            <person name="Kania S.A."/>
            <person name="Gerhold R.W."/>
            <person name="Richards J.E."/>
            <person name="Wolf T.M."/>
        </authorList>
    </citation>
    <scope>NUCLEOTIDE SEQUENCE</scope>
    <source>
        <strain evidence="11">MNPRO001-30</strain>
        <tissue evidence="11">Meninges</tissue>
    </source>
</reference>
<keyword evidence="7" id="KW-0443">Lipid metabolism</keyword>
<gene>
    <name evidence="11" type="ORF">KIN20_008624</name>
</gene>
<dbReference type="FunFam" id="1.10.150.50:FF:000037">
    <property type="entry name" value="sphingomyelin synthase-related protein 1 isoform X1"/>
    <property type="match status" value="1"/>
</dbReference>
<dbReference type="GO" id="GO:0033188">
    <property type="term" value="F:sphingomyelin synthase activity"/>
    <property type="evidence" value="ECO:0007669"/>
    <property type="project" value="TreeGrafter"/>
</dbReference>
<evidence type="ECO:0000256" key="1">
    <source>
        <dbReference type="ARBA" id="ARBA00004141"/>
    </source>
</evidence>
<name>A0AAD5QJX7_PARTN</name>
<dbReference type="Pfam" id="PF14360">
    <property type="entry name" value="PAP2_C"/>
    <property type="match status" value="1"/>
</dbReference>
<dbReference type="AlphaFoldDB" id="A0AAD5QJX7"/>
<comment type="similarity">
    <text evidence="2">Belongs to the sphingomyelin synthase family.</text>
</comment>
<keyword evidence="12" id="KW-1185">Reference proteome</keyword>
<keyword evidence="3" id="KW-0808">Transferase</keyword>
<dbReference type="Proteomes" id="UP001196413">
    <property type="component" value="Unassembled WGS sequence"/>
</dbReference>
<protein>
    <recommendedName>
        <fullName evidence="10">SAM domain-containing protein</fullName>
    </recommendedName>
</protein>
<dbReference type="GO" id="GO:0000139">
    <property type="term" value="C:Golgi membrane"/>
    <property type="evidence" value="ECO:0007669"/>
    <property type="project" value="TreeGrafter"/>
</dbReference>
<evidence type="ECO:0000256" key="3">
    <source>
        <dbReference type="ARBA" id="ARBA00022679"/>
    </source>
</evidence>
<dbReference type="InterPro" id="IPR045221">
    <property type="entry name" value="Sphingomyelin_synth-like"/>
</dbReference>
<dbReference type="GO" id="GO:0047493">
    <property type="term" value="F:ceramide cholinephosphotransferase activity"/>
    <property type="evidence" value="ECO:0007669"/>
    <property type="project" value="TreeGrafter"/>
</dbReference>
<evidence type="ECO:0000256" key="9">
    <source>
        <dbReference type="SAM" id="MobiDB-lite"/>
    </source>
</evidence>
<evidence type="ECO:0000256" key="4">
    <source>
        <dbReference type="ARBA" id="ARBA00022692"/>
    </source>
</evidence>
<keyword evidence="8" id="KW-0472">Membrane</keyword>
<dbReference type="SMART" id="SM00454">
    <property type="entry name" value="SAM"/>
    <property type="match status" value="1"/>
</dbReference>
<dbReference type="Pfam" id="PF00536">
    <property type="entry name" value="SAM_1"/>
    <property type="match status" value="1"/>
</dbReference>
<feature type="compositionally biased region" description="Basic residues" evidence="9">
    <location>
        <begin position="337"/>
        <end position="346"/>
    </location>
</feature>
<evidence type="ECO:0000256" key="7">
    <source>
        <dbReference type="ARBA" id="ARBA00023098"/>
    </source>
</evidence>
<feature type="domain" description="SAM" evidence="10">
    <location>
        <begin position="25"/>
        <end position="91"/>
    </location>
</feature>
<evidence type="ECO:0000313" key="11">
    <source>
        <dbReference type="EMBL" id="KAJ1352314.1"/>
    </source>
</evidence>
<accession>A0AAD5QJX7</accession>
<evidence type="ECO:0000259" key="10">
    <source>
        <dbReference type="PROSITE" id="PS50105"/>
    </source>
</evidence>
<keyword evidence="5" id="KW-0746">Sphingolipid metabolism</keyword>
<dbReference type="GO" id="GO:0046513">
    <property type="term" value="P:ceramide biosynthetic process"/>
    <property type="evidence" value="ECO:0007669"/>
    <property type="project" value="TreeGrafter"/>
</dbReference>
<evidence type="ECO:0000256" key="5">
    <source>
        <dbReference type="ARBA" id="ARBA00022919"/>
    </source>
</evidence>
<keyword evidence="4" id="KW-0812">Transmembrane</keyword>
<evidence type="ECO:0000256" key="6">
    <source>
        <dbReference type="ARBA" id="ARBA00022989"/>
    </source>
</evidence>
<dbReference type="Gene3D" id="1.10.150.50">
    <property type="entry name" value="Transcription Factor, Ets-1"/>
    <property type="match status" value="1"/>
</dbReference>
<comment type="subcellular location">
    <subcellularLocation>
        <location evidence="1">Membrane</location>
        <topology evidence="1">Multi-pass membrane protein</topology>
    </subcellularLocation>
</comment>
<evidence type="ECO:0000256" key="2">
    <source>
        <dbReference type="ARBA" id="ARBA00005441"/>
    </source>
</evidence>
<sequence length="346" mass="39830">MVRKAIRSSLVTSDPNPTMSSVLEWTTKDVSIWLHNTGFHQYADLFAVQHKIDGATLLMLSEIDLRDPPLQIKCLGDIKRLGRAIYNLRNSHNNSVQPSPRVSESASQDDVLLCVEYDQRRKMSISGEDVFVRTKQSAIIDDALIDTISNAGDIRSIRLISRDESYGGIMDKLVQAFHIWSRLGMSIQGVRTCGDYMFSGHTTAITLLNHFITEYTPSSWTFLHTATWVMNLFGVFFILAGHEHYSIDVFIAFYISSRMFLYYHAYAYNHANLTATDDRIRLWFPLGWFFEAGSIGKVQNEFEMPLRVILPRWWSSHRSHDEKGKREETKHECNGKCSRKIKKKNH</sequence>
<dbReference type="PANTHER" id="PTHR21290">
    <property type="entry name" value="SPHINGOMYELIN SYNTHETASE"/>
    <property type="match status" value="1"/>
</dbReference>
<dbReference type="GO" id="GO:0005886">
    <property type="term" value="C:plasma membrane"/>
    <property type="evidence" value="ECO:0007669"/>
    <property type="project" value="TreeGrafter"/>
</dbReference>
<dbReference type="GO" id="GO:0005789">
    <property type="term" value="C:endoplasmic reticulum membrane"/>
    <property type="evidence" value="ECO:0007669"/>
    <property type="project" value="TreeGrafter"/>
</dbReference>
<dbReference type="InterPro" id="IPR025749">
    <property type="entry name" value="Sphingomyelin_synth-like_dom"/>
</dbReference>
<organism evidence="11 12">
    <name type="scientific">Parelaphostrongylus tenuis</name>
    <name type="common">Meningeal worm</name>
    <dbReference type="NCBI Taxonomy" id="148309"/>
    <lineage>
        <taxon>Eukaryota</taxon>
        <taxon>Metazoa</taxon>
        <taxon>Ecdysozoa</taxon>
        <taxon>Nematoda</taxon>
        <taxon>Chromadorea</taxon>
        <taxon>Rhabditida</taxon>
        <taxon>Rhabditina</taxon>
        <taxon>Rhabditomorpha</taxon>
        <taxon>Strongyloidea</taxon>
        <taxon>Metastrongylidae</taxon>
        <taxon>Parelaphostrongylus</taxon>
    </lineage>
</organism>
<dbReference type="EMBL" id="JAHQIW010001355">
    <property type="protein sequence ID" value="KAJ1352314.1"/>
    <property type="molecule type" value="Genomic_DNA"/>
</dbReference>
<keyword evidence="6" id="KW-1133">Transmembrane helix</keyword>
<dbReference type="PROSITE" id="PS50105">
    <property type="entry name" value="SAM_DOMAIN"/>
    <property type="match status" value="1"/>
</dbReference>
<evidence type="ECO:0000313" key="12">
    <source>
        <dbReference type="Proteomes" id="UP001196413"/>
    </source>
</evidence>
<proteinExistence type="inferred from homology"/>
<dbReference type="SUPFAM" id="SSF47769">
    <property type="entry name" value="SAM/Pointed domain"/>
    <property type="match status" value="1"/>
</dbReference>
<dbReference type="PANTHER" id="PTHR21290:SF25">
    <property type="entry name" value="SPHINGOMYELIN SYNTHASE-RELATED PROTEIN 1"/>
    <property type="match status" value="1"/>
</dbReference>
<dbReference type="InterPro" id="IPR001660">
    <property type="entry name" value="SAM"/>
</dbReference>
<evidence type="ECO:0000256" key="8">
    <source>
        <dbReference type="ARBA" id="ARBA00023136"/>
    </source>
</evidence>
<feature type="region of interest" description="Disordered" evidence="9">
    <location>
        <begin position="324"/>
        <end position="346"/>
    </location>
</feature>
<feature type="compositionally biased region" description="Basic and acidic residues" evidence="9">
    <location>
        <begin position="324"/>
        <end position="334"/>
    </location>
</feature>
<dbReference type="InterPro" id="IPR013761">
    <property type="entry name" value="SAM/pointed_sf"/>
</dbReference>
<comment type="caution">
    <text evidence="11">The sequence shown here is derived from an EMBL/GenBank/DDBJ whole genome shotgun (WGS) entry which is preliminary data.</text>
</comment>